<evidence type="ECO:0000256" key="4">
    <source>
        <dbReference type="ARBA" id="ARBA00022692"/>
    </source>
</evidence>
<evidence type="ECO:0000313" key="10">
    <source>
        <dbReference type="Proteomes" id="UP000198908"/>
    </source>
</evidence>
<evidence type="ECO:0008006" key="11">
    <source>
        <dbReference type="Google" id="ProtNLM"/>
    </source>
</evidence>
<sequence length="419" mass="44932">MTAQQTPTKSAAASHLLLIFVSSFLLSAQFIPLALSLAARYIFGFHALTVGLDFGIFWAAARVELAHGAAAVFSPRWMQPLEAMVRATSHYDPLPYPPTFLLVIRPLGYLSYPGGLFLFLSLGIGAYLAVALSMGRRLQKTQRQSILIAALGGMPLAIYAGQNTLFTAAAAAAALMLMEATPVCAAAFLAALAIKPQLAVLFPLALICGRRWKMLLAASVFCSIFVLSSIAILGTEAWSSFFSCLSEFKQAALLNGRDHWFGMPTLFATARLLGAPVVVAYTVQALAAIPAALAIAYLWLVNARYELRAAALLVASLLVQPYLMSYDLAWLGFPAALLIRDAAAARLTRLDRLAVGAAWSMPACELTGAIFHSPFHLAPVAMLLMLTAIVRRHLASHSQMQRLSAPADERSEPLAEPCG</sequence>
<dbReference type="GO" id="GO:0005886">
    <property type="term" value="C:plasma membrane"/>
    <property type="evidence" value="ECO:0007669"/>
    <property type="project" value="UniProtKB-SubCell"/>
</dbReference>
<name>A0A1G6W116_9BURK</name>
<proteinExistence type="inferred from homology"/>
<gene>
    <name evidence="9" type="ORF">SAMN05421548_12221</name>
</gene>
<keyword evidence="6 8" id="KW-0472">Membrane</keyword>
<evidence type="ECO:0000313" key="9">
    <source>
        <dbReference type="EMBL" id="SDD59509.1"/>
    </source>
</evidence>
<dbReference type="Proteomes" id="UP000198908">
    <property type="component" value="Unassembled WGS sequence"/>
</dbReference>
<keyword evidence="10" id="KW-1185">Reference proteome</keyword>
<evidence type="ECO:0000256" key="6">
    <source>
        <dbReference type="ARBA" id="ARBA00023136"/>
    </source>
</evidence>
<dbReference type="GO" id="GO:0016758">
    <property type="term" value="F:hexosyltransferase activity"/>
    <property type="evidence" value="ECO:0007669"/>
    <property type="project" value="InterPro"/>
</dbReference>
<feature type="transmembrane region" description="Helical" evidence="8">
    <location>
        <begin position="42"/>
        <end position="61"/>
    </location>
</feature>
<keyword evidence="4 8" id="KW-0812">Transmembrane</keyword>
<keyword evidence="3" id="KW-0808">Transferase</keyword>
<dbReference type="AlphaFoldDB" id="A0A1G6W116"/>
<evidence type="ECO:0000256" key="7">
    <source>
        <dbReference type="ARBA" id="ARBA00024033"/>
    </source>
</evidence>
<dbReference type="OrthoDB" id="9060950at2"/>
<comment type="subcellular location">
    <subcellularLocation>
        <location evidence="1">Cell membrane</location>
        <topology evidence="1">Multi-pass membrane protein</topology>
    </subcellularLocation>
</comment>
<feature type="transmembrane region" description="Helical" evidence="8">
    <location>
        <begin position="12"/>
        <end position="35"/>
    </location>
</feature>
<feature type="transmembrane region" description="Helical" evidence="8">
    <location>
        <begin position="307"/>
        <end position="324"/>
    </location>
</feature>
<accession>A0A1G6W116</accession>
<evidence type="ECO:0000256" key="8">
    <source>
        <dbReference type="SAM" id="Phobius"/>
    </source>
</evidence>
<evidence type="ECO:0000256" key="1">
    <source>
        <dbReference type="ARBA" id="ARBA00004651"/>
    </source>
</evidence>
<evidence type="ECO:0000256" key="3">
    <source>
        <dbReference type="ARBA" id="ARBA00022679"/>
    </source>
</evidence>
<dbReference type="STRING" id="416944.SAMN05421548_12221"/>
<keyword evidence="5 8" id="KW-1133">Transmembrane helix</keyword>
<feature type="transmembrane region" description="Helical" evidence="8">
    <location>
        <begin position="369"/>
        <end position="390"/>
    </location>
</feature>
<reference evidence="10" key="1">
    <citation type="submission" date="2016-09" db="EMBL/GenBank/DDBJ databases">
        <authorList>
            <person name="Varghese N."/>
            <person name="Submissions S."/>
        </authorList>
    </citation>
    <scope>NUCLEOTIDE SEQUENCE [LARGE SCALE GENOMIC DNA]</scope>
    <source>
        <strain evidence="10">TNe-862</strain>
    </source>
</reference>
<dbReference type="EMBL" id="FMYQ01000022">
    <property type="protein sequence ID" value="SDD59509.1"/>
    <property type="molecule type" value="Genomic_DNA"/>
</dbReference>
<feature type="transmembrane region" description="Helical" evidence="8">
    <location>
        <begin position="110"/>
        <end position="133"/>
    </location>
</feature>
<feature type="transmembrane region" description="Helical" evidence="8">
    <location>
        <begin position="145"/>
        <end position="162"/>
    </location>
</feature>
<feature type="transmembrane region" description="Helical" evidence="8">
    <location>
        <begin position="215"/>
        <end position="233"/>
    </location>
</feature>
<comment type="similarity">
    <text evidence="7">Belongs to the glycosyltransferase 87 family.</text>
</comment>
<keyword evidence="2" id="KW-1003">Cell membrane</keyword>
<evidence type="ECO:0000256" key="2">
    <source>
        <dbReference type="ARBA" id="ARBA00022475"/>
    </source>
</evidence>
<protein>
    <recommendedName>
        <fullName evidence="11">DUF2029 domain-containing protein</fullName>
    </recommendedName>
</protein>
<dbReference type="Pfam" id="PF09594">
    <property type="entry name" value="GT87"/>
    <property type="match status" value="1"/>
</dbReference>
<dbReference type="InterPro" id="IPR018584">
    <property type="entry name" value="GT87"/>
</dbReference>
<organism evidence="9 10">
    <name type="scientific">Paraburkholderia lycopersici</name>
    <dbReference type="NCBI Taxonomy" id="416944"/>
    <lineage>
        <taxon>Bacteria</taxon>
        <taxon>Pseudomonadati</taxon>
        <taxon>Pseudomonadota</taxon>
        <taxon>Betaproteobacteria</taxon>
        <taxon>Burkholderiales</taxon>
        <taxon>Burkholderiaceae</taxon>
        <taxon>Paraburkholderia</taxon>
    </lineage>
</organism>
<evidence type="ECO:0000256" key="5">
    <source>
        <dbReference type="ARBA" id="ARBA00022989"/>
    </source>
</evidence>
<feature type="transmembrane region" description="Helical" evidence="8">
    <location>
        <begin position="278"/>
        <end position="300"/>
    </location>
</feature>